<keyword evidence="5" id="KW-0560">Oxidoreductase</keyword>
<dbReference type="AlphaFoldDB" id="E2PWZ8"/>
<accession>E2PWZ8</accession>
<dbReference type="InterPro" id="IPR012951">
    <property type="entry name" value="BBE"/>
</dbReference>
<name>E2PWZ8_STRCL</name>
<dbReference type="Proteomes" id="UP000002357">
    <property type="component" value="Chromosome"/>
</dbReference>
<evidence type="ECO:0000313" key="9">
    <source>
        <dbReference type="Proteomes" id="UP000002357"/>
    </source>
</evidence>
<keyword evidence="9" id="KW-1185">Reference proteome</keyword>
<evidence type="ECO:0000256" key="1">
    <source>
        <dbReference type="ARBA" id="ARBA00001974"/>
    </source>
</evidence>
<dbReference type="Pfam" id="PF01565">
    <property type="entry name" value="FAD_binding_4"/>
    <property type="match status" value="1"/>
</dbReference>
<dbReference type="RefSeq" id="WP_003962313.1">
    <property type="nucleotide sequence ID" value="NZ_CM000913.1"/>
</dbReference>
<dbReference type="InterPro" id="IPR036318">
    <property type="entry name" value="FAD-bd_PCMH-like_sf"/>
</dbReference>
<dbReference type="KEGG" id="sclf:BB341_03945"/>
<evidence type="ECO:0000259" key="7">
    <source>
        <dbReference type="PROSITE" id="PS51387"/>
    </source>
</evidence>
<dbReference type="InterPro" id="IPR050416">
    <property type="entry name" value="FAD-linked_Oxidoreductase"/>
</dbReference>
<dbReference type="Gene3D" id="3.40.462.20">
    <property type="match status" value="1"/>
</dbReference>
<dbReference type="PANTHER" id="PTHR42973">
    <property type="entry name" value="BINDING OXIDOREDUCTASE, PUTATIVE (AFU_ORTHOLOGUE AFUA_1G17690)-RELATED"/>
    <property type="match status" value="1"/>
</dbReference>
<evidence type="ECO:0000313" key="8">
    <source>
        <dbReference type="EMBL" id="EFG10075.1"/>
    </source>
</evidence>
<proteinExistence type="inferred from homology"/>
<comment type="similarity">
    <text evidence="2">Belongs to the oxygen-dependent FAD-linked oxidoreductase family.</text>
</comment>
<dbReference type="GeneID" id="93728564"/>
<keyword evidence="6" id="KW-0732">Signal</keyword>
<evidence type="ECO:0000256" key="6">
    <source>
        <dbReference type="SAM" id="SignalP"/>
    </source>
</evidence>
<dbReference type="SUPFAM" id="SSF56176">
    <property type="entry name" value="FAD-binding/transporter-associated domain-like"/>
    <property type="match status" value="1"/>
</dbReference>
<dbReference type="InterPro" id="IPR016169">
    <property type="entry name" value="FAD-bd_PCMH_sub2"/>
</dbReference>
<protein>
    <submittedName>
        <fullName evidence="8">Putative secreted FAD-linked oxidase</fullName>
    </submittedName>
</protein>
<keyword evidence="4" id="KW-0274">FAD</keyword>
<comment type="cofactor">
    <cofactor evidence="1">
        <name>FAD</name>
        <dbReference type="ChEBI" id="CHEBI:57692"/>
    </cofactor>
</comment>
<dbReference type="OrthoDB" id="545125at2"/>
<dbReference type="eggNOG" id="COG0277">
    <property type="taxonomic scope" value="Bacteria"/>
</dbReference>
<dbReference type="InterPro" id="IPR016166">
    <property type="entry name" value="FAD-bd_PCMH"/>
</dbReference>
<dbReference type="GO" id="GO:0071949">
    <property type="term" value="F:FAD binding"/>
    <property type="evidence" value="ECO:0007669"/>
    <property type="project" value="InterPro"/>
</dbReference>
<gene>
    <name evidence="8" type="ORF">SCLAV_5002</name>
</gene>
<keyword evidence="3" id="KW-0285">Flavoprotein</keyword>
<dbReference type="Pfam" id="PF08031">
    <property type="entry name" value="BBE"/>
    <property type="match status" value="1"/>
</dbReference>
<feature type="signal peptide" evidence="6">
    <location>
        <begin position="1"/>
        <end position="37"/>
    </location>
</feature>
<dbReference type="PROSITE" id="PS51387">
    <property type="entry name" value="FAD_PCMH"/>
    <property type="match status" value="1"/>
</dbReference>
<evidence type="ECO:0000256" key="2">
    <source>
        <dbReference type="ARBA" id="ARBA00005466"/>
    </source>
</evidence>
<dbReference type="InterPro" id="IPR006311">
    <property type="entry name" value="TAT_signal"/>
</dbReference>
<dbReference type="Gene3D" id="3.30.465.10">
    <property type="match status" value="1"/>
</dbReference>
<dbReference type="GO" id="GO:0016491">
    <property type="term" value="F:oxidoreductase activity"/>
    <property type="evidence" value="ECO:0007669"/>
    <property type="project" value="UniProtKB-KW"/>
</dbReference>
<dbReference type="InterPro" id="IPR006094">
    <property type="entry name" value="Oxid_FAD_bind_N"/>
</dbReference>
<evidence type="ECO:0000256" key="5">
    <source>
        <dbReference type="ARBA" id="ARBA00023002"/>
    </source>
</evidence>
<feature type="domain" description="FAD-binding PCMH-type" evidence="7">
    <location>
        <begin position="80"/>
        <end position="270"/>
    </location>
</feature>
<dbReference type="EMBL" id="CM000913">
    <property type="protein sequence ID" value="EFG10075.1"/>
    <property type="molecule type" value="Genomic_DNA"/>
</dbReference>
<sequence length="573" mass="62020">MSEKNPHRGDVGRRSVLTGAAAVAGGAALSTALPAGAAQAAPKAAAATAGTRAITVPDVINVDRGDRRFPDLVRGNNQRWVANPDRVVLVTNPHQAARVVQETVSAGKRFTVRSGGHCYEDFVYSKDVQVVIDLSNMNKVGFDPAMDAFEVQAGASNFDVYETLYKLYGVSIPAGTCGTVGAGGHIMGGGYGLLSRLHGLTVDYLHAVEVVTVDTNGNATARIARRSDAFPKPGDPTPDPKLGHLYWAHTGGGGGNFGLLTRYWLRIPDATGGPANLLPKPPSEVFVQALAWKWDKITQTDFVQLVANFGTWHEKNSASNSPYNSLCGLLKLNNRAHGEIGLLTQMSADEPNARELLAAYQAEMSKGIGVAPTAMTLPMGEHAALPGFKEPRRLPWFHATDALSGGTAGKYGKYKSSYSPKGFSEFQIRAMYTHLTNGYDNGDALLQIDSYGGRINDVAADATAVPQRSSVLKSQFQTYWLQPGEEARHVKWIRDFYEAVYAQTGGVPVPNEFNDGCYVNYPDVDLGDPARNTSTTTWQTLYYKNNYRRLQLAKALWDPNNHFRHAQSITGKA</sequence>
<feature type="chain" id="PRO_5038452550" evidence="6">
    <location>
        <begin position="38"/>
        <end position="573"/>
    </location>
</feature>
<organism evidence="8 9">
    <name type="scientific">Streptomyces clavuligerus</name>
    <dbReference type="NCBI Taxonomy" id="1901"/>
    <lineage>
        <taxon>Bacteria</taxon>
        <taxon>Bacillati</taxon>
        <taxon>Actinomycetota</taxon>
        <taxon>Actinomycetes</taxon>
        <taxon>Kitasatosporales</taxon>
        <taxon>Streptomycetaceae</taxon>
        <taxon>Streptomyces</taxon>
    </lineage>
</organism>
<evidence type="ECO:0000256" key="3">
    <source>
        <dbReference type="ARBA" id="ARBA00022630"/>
    </source>
</evidence>
<evidence type="ECO:0000256" key="4">
    <source>
        <dbReference type="ARBA" id="ARBA00022827"/>
    </source>
</evidence>
<dbReference type="PROSITE" id="PS51318">
    <property type="entry name" value="TAT"/>
    <property type="match status" value="1"/>
</dbReference>
<dbReference type="PANTHER" id="PTHR42973:SF39">
    <property type="entry name" value="FAD-BINDING PCMH-TYPE DOMAIN-CONTAINING PROTEIN"/>
    <property type="match status" value="1"/>
</dbReference>
<dbReference type="STRING" id="1901.BB341_03945"/>
<reference evidence="8 9" key="1">
    <citation type="journal article" date="2010" name="Genome Biol. Evol.">
        <title>The sequence of a 1.8-mb bacterial linear plasmid reveals a rich evolutionary reservoir of secondary metabolic pathways.</title>
        <authorList>
            <person name="Medema M.H."/>
            <person name="Trefzer A."/>
            <person name="Kovalchuk A."/>
            <person name="van den Berg M."/>
            <person name="Mueller U."/>
            <person name="Heijne W."/>
            <person name="Wu L."/>
            <person name="Alam M.T."/>
            <person name="Ronning C.M."/>
            <person name="Nierman W.C."/>
            <person name="Bovenberg R.A.L."/>
            <person name="Breitling R."/>
            <person name="Takano E."/>
        </authorList>
    </citation>
    <scope>NUCLEOTIDE SEQUENCE [LARGE SCALE GENOMIC DNA]</scope>
    <source>
        <strain evidence="9">ATCC 27064 / DSM 738 / JCM 4710 / NBRC 13307 / NCIMB 12785 / NRRL 3585 / VKM Ac-602</strain>
    </source>
</reference>